<name>A0A9N9GPS0_9GLOM</name>
<reference evidence="1" key="1">
    <citation type="submission" date="2021-06" db="EMBL/GenBank/DDBJ databases">
        <authorList>
            <person name="Kallberg Y."/>
            <person name="Tangrot J."/>
            <person name="Rosling A."/>
        </authorList>
    </citation>
    <scope>NUCLEOTIDE SEQUENCE</scope>
    <source>
        <strain evidence="1">IN212</strain>
    </source>
</reference>
<evidence type="ECO:0000313" key="2">
    <source>
        <dbReference type="Proteomes" id="UP000789396"/>
    </source>
</evidence>
<organism evidence="1 2">
    <name type="scientific">Racocetra fulgida</name>
    <dbReference type="NCBI Taxonomy" id="60492"/>
    <lineage>
        <taxon>Eukaryota</taxon>
        <taxon>Fungi</taxon>
        <taxon>Fungi incertae sedis</taxon>
        <taxon>Mucoromycota</taxon>
        <taxon>Glomeromycotina</taxon>
        <taxon>Glomeromycetes</taxon>
        <taxon>Diversisporales</taxon>
        <taxon>Gigasporaceae</taxon>
        <taxon>Racocetra</taxon>
    </lineage>
</organism>
<feature type="non-terminal residue" evidence="1">
    <location>
        <position position="1"/>
    </location>
</feature>
<evidence type="ECO:0000313" key="1">
    <source>
        <dbReference type="EMBL" id="CAG8625836.1"/>
    </source>
</evidence>
<accession>A0A9N9GPS0</accession>
<gene>
    <name evidence="1" type="ORF">RFULGI_LOCUS7533</name>
</gene>
<dbReference type="EMBL" id="CAJVPZ010011022">
    <property type="protein sequence ID" value="CAG8625836.1"/>
    <property type="molecule type" value="Genomic_DNA"/>
</dbReference>
<sequence>DSDISNNEVFEENAFMDEEKAEAVTKSRQAAAGTINIMNFFSKDEKFDLESSDNDNQDVDCIDDDDQDVDCIDTENNQQQSIENNQQRSIDNNQQQNIDNTIKKIEIMIKNEKPRKVELVHYQSVIWYLRLLQNGKNKTESNETVTTVYNKGKYYTRCVRRWAAICLKAMAPDALNAKKMNLYPGGNQPLMRSTMWNGHKQKMGFLSDYEKKELRGQAKGCFTRTRVMERRAIS</sequence>
<keyword evidence="2" id="KW-1185">Reference proteome</keyword>
<dbReference type="OrthoDB" id="2418550at2759"/>
<dbReference type="AlphaFoldDB" id="A0A9N9GPS0"/>
<protein>
    <submittedName>
        <fullName evidence="1">17810_t:CDS:1</fullName>
    </submittedName>
</protein>
<comment type="caution">
    <text evidence="1">The sequence shown here is derived from an EMBL/GenBank/DDBJ whole genome shotgun (WGS) entry which is preliminary data.</text>
</comment>
<dbReference type="Proteomes" id="UP000789396">
    <property type="component" value="Unassembled WGS sequence"/>
</dbReference>
<proteinExistence type="predicted"/>